<proteinExistence type="predicted"/>
<name>A0ABP5WNP5_9ACTN</name>
<protein>
    <submittedName>
        <fullName evidence="2">Uncharacterized protein</fullName>
    </submittedName>
</protein>
<evidence type="ECO:0000256" key="1">
    <source>
        <dbReference type="SAM" id="Phobius"/>
    </source>
</evidence>
<keyword evidence="1" id="KW-0472">Membrane</keyword>
<reference evidence="3" key="1">
    <citation type="journal article" date="2019" name="Int. J. Syst. Evol. Microbiol.">
        <title>The Global Catalogue of Microorganisms (GCM) 10K type strain sequencing project: providing services to taxonomists for standard genome sequencing and annotation.</title>
        <authorList>
            <consortium name="The Broad Institute Genomics Platform"/>
            <consortium name="The Broad Institute Genome Sequencing Center for Infectious Disease"/>
            <person name="Wu L."/>
            <person name="Ma J."/>
        </authorList>
    </citation>
    <scope>NUCLEOTIDE SEQUENCE [LARGE SCALE GENOMIC DNA]</scope>
    <source>
        <strain evidence="3">JCM 3325</strain>
    </source>
</reference>
<evidence type="ECO:0000313" key="2">
    <source>
        <dbReference type="EMBL" id="GAA2430057.1"/>
    </source>
</evidence>
<gene>
    <name evidence="2" type="ORF">GCM10010191_49390</name>
</gene>
<keyword evidence="1" id="KW-1133">Transmembrane helix</keyword>
<dbReference type="EMBL" id="BAAARW010000020">
    <property type="protein sequence ID" value="GAA2430057.1"/>
    <property type="molecule type" value="Genomic_DNA"/>
</dbReference>
<feature type="transmembrane region" description="Helical" evidence="1">
    <location>
        <begin position="34"/>
        <end position="56"/>
    </location>
</feature>
<keyword evidence="3" id="KW-1185">Reference proteome</keyword>
<comment type="caution">
    <text evidence="2">The sequence shown here is derived from an EMBL/GenBank/DDBJ whole genome shotgun (WGS) entry which is preliminary data.</text>
</comment>
<organism evidence="2 3">
    <name type="scientific">Actinomadura vinacea</name>
    <dbReference type="NCBI Taxonomy" id="115336"/>
    <lineage>
        <taxon>Bacteria</taxon>
        <taxon>Bacillati</taxon>
        <taxon>Actinomycetota</taxon>
        <taxon>Actinomycetes</taxon>
        <taxon>Streptosporangiales</taxon>
        <taxon>Thermomonosporaceae</taxon>
        <taxon>Actinomadura</taxon>
    </lineage>
</organism>
<accession>A0ABP5WNP5</accession>
<dbReference type="RefSeq" id="WP_344591951.1">
    <property type="nucleotide sequence ID" value="NZ_BAAARW010000020.1"/>
</dbReference>
<dbReference type="Proteomes" id="UP001501231">
    <property type="component" value="Unassembled WGS sequence"/>
</dbReference>
<evidence type="ECO:0000313" key="3">
    <source>
        <dbReference type="Proteomes" id="UP001501231"/>
    </source>
</evidence>
<sequence>MNSVASVFYYLRWIAPAFRRTPGPAITLRRGPQAVAYIAAAASLVLGVASGVALTVQT</sequence>
<keyword evidence="1" id="KW-0812">Transmembrane</keyword>